<feature type="compositionally biased region" description="Basic and acidic residues" evidence="2">
    <location>
        <begin position="126"/>
        <end position="135"/>
    </location>
</feature>
<feature type="coiled-coil region" evidence="1">
    <location>
        <begin position="722"/>
        <end position="986"/>
    </location>
</feature>
<evidence type="ECO:0000313" key="4">
    <source>
        <dbReference type="Proteomes" id="UP001530400"/>
    </source>
</evidence>
<feature type="region of interest" description="Disordered" evidence="2">
    <location>
        <begin position="1"/>
        <end position="135"/>
    </location>
</feature>
<dbReference type="Proteomes" id="UP001530400">
    <property type="component" value="Unassembled WGS sequence"/>
</dbReference>
<keyword evidence="1" id="KW-0175">Coiled coil</keyword>
<feature type="coiled-coil region" evidence="1">
    <location>
        <begin position="1042"/>
        <end position="1108"/>
    </location>
</feature>
<feature type="compositionally biased region" description="Low complexity" evidence="2">
    <location>
        <begin position="1314"/>
        <end position="1336"/>
    </location>
</feature>
<feature type="region of interest" description="Disordered" evidence="2">
    <location>
        <begin position="1287"/>
        <end position="1336"/>
    </location>
</feature>
<gene>
    <name evidence="3" type="ORF">ACHAWO_006608</name>
</gene>
<evidence type="ECO:0000313" key="3">
    <source>
        <dbReference type="EMBL" id="KAL3783034.1"/>
    </source>
</evidence>
<comment type="caution">
    <text evidence="3">The sequence shown here is derived from an EMBL/GenBank/DDBJ whole genome shotgun (WGS) entry which is preliminary data.</text>
</comment>
<accession>A0ABD3P5J2</accession>
<feature type="coiled-coil region" evidence="1">
    <location>
        <begin position="356"/>
        <end position="411"/>
    </location>
</feature>
<dbReference type="PANTHER" id="PTHR18937">
    <property type="entry name" value="STRUCTURAL MAINTENANCE OF CHROMOSOMES SMC FAMILY MEMBER"/>
    <property type="match status" value="1"/>
</dbReference>
<reference evidence="3 4" key="1">
    <citation type="submission" date="2024-10" db="EMBL/GenBank/DDBJ databases">
        <title>Updated reference genomes for cyclostephanoid diatoms.</title>
        <authorList>
            <person name="Roberts W.R."/>
            <person name="Alverson A.J."/>
        </authorList>
    </citation>
    <scope>NUCLEOTIDE SEQUENCE [LARGE SCALE GENOMIC DNA]</scope>
    <source>
        <strain evidence="3 4">AJA010-31</strain>
    </source>
</reference>
<evidence type="ECO:0000256" key="1">
    <source>
        <dbReference type="SAM" id="Coils"/>
    </source>
</evidence>
<feature type="compositionally biased region" description="Acidic residues" evidence="2">
    <location>
        <begin position="159"/>
        <end position="173"/>
    </location>
</feature>
<feature type="compositionally biased region" description="Polar residues" evidence="2">
    <location>
        <begin position="99"/>
        <end position="112"/>
    </location>
</feature>
<sequence>MMGLFKLTKDSKTGIPSAIEFSSKELDFPDSDTRMTGDDSEFEDMTGRGINSRLAPNSPGMMSQQQPRVDPMSIGFRGKEMGMVGKGVNTRRISEQHSNEAQLRGSNNSSKKPNPFDSDEDDENELDRSDNRGIDDIMQEYEHKMAKLDQTKFSTFGTSDEEDSVLSGIEEESSTGMRKMPAKGKSIKSFFKKDNRKNDLPPQSFDYHEDFDKDTGSYISGEYDAEFDNADGMADMPIGVPNEQGGQFTHRQLEDELYLYKLETLNLTDACRELAEQLDEAERKLESVQAQATFRIHALEAELQDGHVGMKSLVKMTSTEMDGRLEALRALGKTASLQAEKIKERDMELNRMDGKLRKTLRDIKGFKRENKKIKEEKTYLKQRLGELEAVRDNLEDSLAKSTADAHNAKRELSREDVEKMEAMKTKLNDTLEQVGYLKSQVEYKDKELEDLREKCAQNEAEIEAVRDELALKENDVVRVELQLERVRKDLFDAAAAAQKAEEARVEAQAKESNAREELDEALAALEDVTTNVATLESSKDELQRLLDEKSSSGEDAATVDKYVEKISELEKEVKVLMDEKNEATKAVEAAKEYYMSTIAERETEIETLTKDVEVHAEQMLLAQSMLDEKESLVTDLRSQLDDVKSDYSLRSRQLEEDLATKTRELSNIKVELDERANDVSRLEDMLTKLRTEAVENTNAPESVEEGKDVLTAAISSSSLTNVAEMEMKVERMERELASSKRQIEAATVELEEKDKAADRIRADLNKLRLDKNNRVEELENAIEDKNKALANLKRELDESKQSNDYLENRLKTLQSDLEGALEAVKKAETSNQSSTSEIEESRAAAQAANHACEKLKTQVELLQKISKVSTWCANAYSPQAKEELHSELVALRIERNNEQQSNTQAAAALAATNAARQAEMEMQIEKMQKDIDTKKREIDTIKAQLQEKDATSAQLKDEVNNLRNEMVHYKEKVESEEEQKAQALQAIADKEYFEEDERSLTSMNSSTRLGLFSRFTRSKHSINTSDYTFESEGNELDKDSRIEQLEKTVTENALIISNLKKELVSASSKFNKDESQRRMLINRLENENQAYSIKLEVLENEFNELKKRRGQSNFDGNKSSNFDAGIEQMKNKSFGQSFFTAASDNTFDSASSGSMSGMSVISGASKMTPLERDNKKLRKQKVLYENRAQLSEIQKIIPELMSKSKAQIAKLDNTIKTQKEEARVTEQNLNDEIAALKEQNVQLQAATRSRLQASDMERQDEIEQLKMRLEAKEATIAKLESLAAAATGNPQSIKKKGGKLLRKKKKKKNGECEGSVLSGAGSGVGSSISGSLRSLK</sequence>
<proteinExistence type="predicted"/>
<feature type="coiled-coil region" evidence="1">
    <location>
        <begin position="264"/>
        <end position="291"/>
    </location>
</feature>
<feature type="coiled-coil region" evidence="1">
    <location>
        <begin position="441"/>
        <end position="692"/>
    </location>
</feature>
<organism evidence="3 4">
    <name type="scientific">Cyclotella atomus</name>
    <dbReference type="NCBI Taxonomy" id="382360"/>
    <lineage>
        <taxon>Eukaryota</taxon>
        <taxon>Sar</taxon>
        <taxon>Stramenopiles</taxon>
        <taxon>Ochrophyta</taxon>
        <taxon>Bacillariophyta</taxon>
        <taxon>Coscinodiscophyceae</taxon>
        <taxon>Thalassiosirophycidae</taxon>
        <taxon>Stephanodiscales</taxon>
        <taxon>Stephanodiscaceae</taxon>
        <taxon>Cyclotella</taxon>
    </lineage>
</organism>
<protein>
    <submittedName>
        <fullName evidence="3">Uncharacterized protein</fullName>
    </submittedName>
</protein>
<dbReference type="EMBL" id="JALLPJ020000783">
    <property type="protein sequence ID" value="KAL3783034.1"/>
    <property type="molecule type" value="Genomic_DNA"/>
</dbReference>
<name>A0ABD3P5J2_9STRA</name>
<feature type="compositionally biased region" description="Basic and acidic residues" evidence="2">
    <location>
        <begin position="22"/>
        <end position="37"/>
    </location>
</feature>
<evidence type="ECO:0000256" key="2">
    <source>
        <dbReference type="SAM" id="MobiDB-lite"/>
    </source>
</evidence>
<feature type="region of interest" description="Disordered" evidence="2">
    <location>
        <begin position="157"/>
        <end position="184"/>
    </location>
</feature>
<feature type="compositionally biased region" description="Basic residues" evidence="2">
    <location>
        <begin position="1293"/>
        <end position="1308"/>
    </location>
</feature>
<keyword evidence="4" id="KW-1185">Reference proteome</keyword>